<proteinExistence type="predicted"/>
<protein>
    <submittedName>
        <fullName evidence="3">DUF4342 domain-containing protein</fullName>
    </submittedName>
</protein>
<keyword evidence="1" id="KW-1133">Transmembrane helix</keyword>
<accession>A0ABS1TAA7</accession>
<evidence type="ECO:0000313" key="4">
    <source>
        <dbReference type="Proteomes" id="UP000632377"/>
    </source>
</evidence>
<dbReference type="InterPro" id="IPR009060">
    <property type="entry name" value="UBA-like_sf"/>
</dbReference>
<comment type="caution">
    <text evidence="3">The sequence shown here is derived from an EMBL/GenBank/DDBJ whole genome shotgun (WGS) entry which is preliminary data.</text>
</comment>
<evidence type="ECO:0000256" key="1">
    <source>
        <dbReference type="SAM" id="Phobius"/>
    </source>
</evidence>
<dbReference type="SUPFAM" id="SSF46934">
    <property type="entry name" value="UBA-like"/>
    <property type="match status" value="1"/>
</dbReference>
<dbReference type="Gene3D" id="1.10.8.10">
    <property type="entry name" value="DNA helicase RuvA subunit, C-terminal domain"/>
    <property type="match status" value="1"/>
</dbReference>
<evidence type="ECO:0000313" key="3">
    <source>
        <dbReference type="EMBL" id="MBL4936270.1"/>
    </source>
</evidence>
<gene>
    <name evidence="3" type="ORF">JK636_10910</name>
</gene>
<organism evidence="3 4">
    <name type="scientific">Clostridium rhizosphaerae</name>
    <dbReference type="NCBI Taxonomy" id="2803861"/>
    <lineage>
        <taxon>Bacteria</taxon>
        <taxon>Bacillati</taxon>
        <taxon>Bacillota</taxon>
        <taxon>Clostridia</taxon>
        <taxon>Eubacteriales</taxon>
        <taxon>Clostridiaceae</taxon>
        <taxon>Clostridium</taxon>
    </lineage>
</organism>
<reference evidence="3 4" key="1">
    <citation type="submission" date="2021-01" db="EMBL/GenBank/DDBJ databases">
        <title>Genome public.</title>
        <authorList>
            <person name="Liu C."/>
            <person name="Sun Q."/>
        </authorList>
    </citation>
    <scope>NUCLEOTIDE SEQUENCE [LARGE SCALE GENOMIC DNA]</scope>
    <source>
        <strain evidence="3 4">YIM B02515</strain>
    </source>
</reference>
<feature type="transmembrane region" description="Helical" evidence="1">
    <location>
        <begin position="88"/>
        <end position="111"/>
    </location>
</feature>
<name>A0ABS1TAA7_9CLOT</name>
<sequence>MSVNLEQIEALRERANVSYGEAKEALEICNGDLVEALIYLEKNNKIKSERCSAKSMGLWETIKKIIKKGNSTRFVIKKNEREVLSMPVTIAVIAAIIAPPLAAIGIILALITSHRFRFESKDGEGMEINNTLDKVSEAVDNAKQKIVETEPVNQ</sequence>
<dbReference type="EMBL" id="JAESWC010000004">
    <property type="protein sequence ID" value="MBL4936270.1"/>
    <property type="molecule type" value="Genomic_DNA"/>
</dbReference>
<evidence type="ECO:0000259" key="2">
    <source>
        <dbReference type="Pfam" id="PF14242"/>
    </source>
</evidence>
<dbReference type="CDD" id="cd14360">
    <property type="entry name" value="UBA_NAC_like_bac"/>
    <property type="match status" value="1"/>
</dbReference>
<keyword evidence="1" id="KW-0812">Transmembrane</keyword>
<dbReference type="InterPro" id="IPR025642">
    <property type="entry name" value="DUF4342"/>
</dbReference>
<feature type="domain" description="DUF4342" evidence="2">
    <location>
        <begin position="45"/>
        <end position="119"/>
    </location>
</feature>
<keyword evidence="4" id="KW-1185">Reference proteome</keyword>
<keyword evidence="1" id="KW-0472">Membrane</keyword>
<dbReference type="Pfam" id="PF14242">
    <property type="entry name" value="DUF4342"/>
    <property type="match status" value="1"/>
</dbReference>
<dbReference type="RefSeq" id="WP_202748981.1">
    <property type="nucleotide sequence ID" value="NZ_JAESWC010000004.1"/>
</dbReference>
<dbReference type="Proteomes" id="UP000632377">
    <property type="component" value="Unassembled WGS sequence"/>
</dbReference>